<evidence type="ECO:0000256" key="1">
    <source>
        <dbReference type="SAM" id="SignalP"/>
    </source>
</evidence>
<proteinExistence type="predicted"/>
<feature type="signal peptide" evidence="1">
    <location>
        <begin position="1"/>
        <end position="23"/>
    </location>
</feature>
<evidence type="ECO:0000313" key="2">
    <source>
        <dbReference type="EMBL" id="OUE20601.1"/>
    </source>
</evidence>
<dbReference type="RefSeq" id="WP_086521191.1">
    <property type="nucleotide sequence ID" value="NZ_MDJW01000008.1"/>
</dbReference>
<accession>A0A251Y8L4</accession>
<sequence>MPSVRRRGLVGLIALALITATQAGPVSPASADPAPASSATTATVVGRVYLDRVDPRNLVRDGSISLELSDIPFGENVDIVDGSFRFESQRATRYTLHAWLRLGGSEVSQYLGQVNEWRDARFFTAPAGRTTRVDIVLRTPASISGTVMLPEGAPAGFSPVDVLRATGDGRLEASGSTDVAGRYALGNLEPGFYVLRFGVPPGDPTSYGAVWSGDRTQRALAQRIVVSQWGQVVTRVDATLTPAR</sequence>
<name>A0A251Y8L4_9MICO</name>
<evidence type="ECO:0008006" key="4">
    <source>
        <dbReference type="Google" id="ProtNLM"/>
    </source>
</evidence>
<comment type="caution">
    <text evidence="2">The sequence shown here is derived from an EMBL/GenBank/DDBJ whole genome shotgun (WGS) entry which is preliminary data.</text>
</comment>
<keyword evidence="1" id="KW-0732">Signal</keyword>
<gene>
    <name evidence="2" type="ORF">BFL34_01419</name>
</gene>
<dbReference type="Proteomes" id="UP000194837">
    <property type="component" value="Unassembled WGS sequence"/>
</dbReference>
<dbReference type="EMBL" id="MDJW01000008">
    <property type="protein sequence ID" value="OUE20601.1"/>
    <property type="molecule type" value="Genomic_DNA"/>
</dbReference>
<dbReference type="SUPFAM" id="SSF117074">
    <property type="entry name" value="Hypothetical protein PA1324"/>
    <property type="match status" value="1"/>
</dbReference>
<reference evidence="2 3" key="1">
    <citation type="submission" date="2016-08" db="EMBL/GenBank/DDBJ databases">
        <title>Genome sequence of Clavibacter michiganensis spp strain CFBP7494.</title>
        <authorList>
            <person name="Thapa S.P."/>
            <person name="Coaker G."/>
            <person name="Jacques M.-A."/>
        </authorList>
    </citation>
    <scope>NUCLEOTIDE SEQUENCE [LARGE SCALE GENOMIC DNA]</scope>
    <source>
        <strain evidence="2">CFBP7494</strain>
    </source>
</reference>
<evidence type="ECO:0000313" key="3">
    <source>
        <dbReference type="Proteomes" id="UP000194837"/>
    </source>
</evidence>
<protein>
    <recommendedName>
        <fullName evidence="4">Carboxypeptidase regulatory-like domain-containing protein</fullName>
    </recommendedName>
</protein>
<organism evidence="2 3">
    <name type="scientific">Clavibacter michiganensis</name>
    <dbReference type="NCBI Taxonomy" id="28447"/>
    <lineage>
        <taxon>Bacteria</taxon>
        <taxon>Bacillati</taxon>
        <taxon>Actinomycetota</taxon>
        <taxon>Actinomycetes</taxon>
        <taxon>Micrococcales</taxon>
        <taxon>Microbacteriaceae</taxon>
        <taxon>Clavibacter</taxon>
    </lineage>
</organism>
<dbReference type="AlphaFoldDB" id="A0A251Y8L4"/>
<feature type="chain" id="PRO_5038477870" description="Carboxypeptidase regulatory-like domain-containing protein" evidence="1">
    <location>
        <begin position="24"/>
        <end position="244"/>
    </location>
</feature>